<feature type="domain" description="PepSY" evidence="3">
    <location>
        <begin position="143"/>
        <end position="193"/>
    </location>
</feature>
<proteinExistence type="predicted"/>
<evidence type="ECO:0000313" key="4">
    <source>
        <dbReference type="EMBL" id="MDP9806057.1"/>
    </source>
</evidence>
<gene>
    <name evidence="4" type="ORF">J2S70_000639</name>
</gene>
<sequence>MSIKKFTAMFAAAALSFGLAACSSDEVEDTASDAQTAVSEAADDASSAISDDDTAGSGNGSAATPSRGVDGAKAARDAALDVVAEAGDTGGVVVSQDWEDGVWEIDVVAGSTLYELEVQGDQVIERDTDDIDDADTAAASASVSIDEAIETALESTPGELDEASYDDGRWEIEIDTASNDVDVYVDAETGEIVN</sequence>
<dbReference type="Gene3D" id="3.10.450.40">
    <property type="match status" value="1"/>
</dbReference>
<evidence type="ECO:0000256" key="1">
    <source>
        <dbReference type="SAM" id="MobiDB-lite"/>
    </source>
</evidence>
<evidence type="ECO:0000259" key="3">
    <source>
        <dbReference type="Pfam" id="PF03413"/>
    </source>
</evidence>
<feature type="region of interest" description="Disordered" evidence="1">
    <location>
        <begin position="28"/>
        <end position="71"/>
    </location>
</feature>
<feature type="signal peptide" evidence="2">
    <location>
        <begin position="1"/>
        <end position="20"/>
    </location>
</feature>
<dbReference type="InterPro" id="IPR025711">
    <property type="entry name" value="PepSY"/>
</dbReference>
<comment type="caution">
    <text evidence="4">The sequence shown here is derived from an EMBL/GenBank/DDBJ whole genome shotgun (WGS) entry which is preliminary data.</text>
</comment>
<organism evidence="4 5">
    <name type="scientific">Trueperella bonasi</name>
    <dbReference type="NCBI Taxonomy" id="312286"/>
    <lineage>
        <taxon>Bacteria</taxon>
        <taxon>Bacillati</taxon>
        <taxon>Actinomycetota</taxon>
        <taxon>Actinomycetes</taxon>
        <taxon>Actinomycetales</taxon>
        <taxon>Actinomycetaceae</taxon>
        <taxon>Trueperella</taxon>
    </lineage>
</organism>
<name>A0ABT9NF98_9ACTO</name>
<feature type="chain" id="PRO_5045802545" description="PepSY domain-containing protein" evidence="2">
    <location>
        <begin position="21"/>
        <end position="194"/>
    </location>
</feature>
<keyword evidence="2" id="KW-0732">Signal</keyword>
<dbReference type="Pfam" id="PF03413">
    <property type="entry name" value="PepSY"/>
    <property type="match status" value="1"/>
</dbReference>
<reference evidence="4 5" key="1">
    <citation type="submission" date="2023-07" db="EMBL/GenBank/DDBJ databases">
        <title>Sequencing the genomes of 1000 actinobacteria strains.</title>
        <authorList>
            <person name="Klenk H.-P."/>
        </authorList>
    </citation>
    <scope>NUCLEOTIDE SEQUENCE [LARGE SCALE GENOMIC DNA]</scope>
    <source>
        <strain evidence="4 5">DSM 17163</strain>
    </source>
</reference>
<dbReference type="RefSeq" id="WP_307682301.1">
    <property type="nucleotide sequence ID" value="NZ_JAUSQX010000001.1"/>
</dbReference>
<dbReference type="Proteomes" id="UP001243212">
    <property type="component" value="Unassembled WGS sequence"/>
</dbReference>
<accession>A0ABT9NF98</accession>
<protein>
    <recommendedName>
        <fullName evidence="3">PepSY domain-containing protein</fullName>
    </recommendedName>
</protein>
<keyword evidence="5" id="KW-1185">Reference proteome</keyword>
<evidence type="ECO:0000256" key="2">
    <source>
        <dbReference type="SAM" id="SignalP"/>
    </source>
</evidence>
<dbReference type="EMBL" id="JAUSQX010000001">
    <property type="protein sequence ID" value="MDP9806057.1"/>
    <property type="molecule type" value="Genomic_DNA"/>
</dbReference>
<dbReference type="PROSITE" id="PS51257">
    <property type="entry name" value="PROKAR_LIPOPROTEIN"/>
    <property type="match status" value="1"/>
</dbReference>
<evidence type="ECO:0000313" key="5">
    <source>
        <dbReference type="Proteomes" id="UP001243212"/>
    </source>
</evidence>